<feature type="compositionally biased region" description="Basic and acidic residues" evidence="1">
    <location>
        <begin position="14"/>
        <end position="25"/>
    </location>
</feature>
<dbReference type="OrthoDB" id="4096362at2759"/>
<sequence>MPDDPKPASAILEEGVRAHDYRSEPNLDLPEYGSAPLHHSFQSSPLQLDAYPASSRTLSLKQAHHHHHQRTGKGQLPALQPEMLSSTPYKSVFSPGTLSNRNGSLSYDSLLNPSPGDAGQGAGPPLAPLQGEGAVAGALRQPLSDHHGLNPGAQGAGRAGEAADAPRAPSDPAYGHDSGIFDSPGGYGSAGACCPDGPRGPSSSSSRGPMPPAYGGSRDNLMGAGPGAYGQHTPVLRQATLDRAPRTSSSSLHTDHSSTSSGQGRSAGQEGLYRSPSHHPHTSSALPRSPSYTNQKLSYISALERTESPRLGGPSSREALMKMNGQTDCHASSKSPPPSPSRHGHKGIRKVTGVGGATYEISV</sequence>
<proteinExistence type="predicted"/>
<accession>A0A9Q0IL16</accession>
<feature type="compositionally biased region" description="Low complexity" evidence="1">
    <location>
        <begin position="159"/>
        <end position="173"/>
    </location>
</feature>
<gene>
    <name evidence="2" type="ORF">NHX12_029282</name>
</gene>
<protein>
    <submittedName>
        <fullName evidence="2">Uncharacterized protein</fullName>
    </submittedName>
</protein>
<feature type="compositionally biased region" description="Low complexity" evidence="1">
    <location>
        <begin position="247"/>
        <end position="261"/>
    </location>
</feature>
<keyword evidence="3" id="KW-1185">Reference proteome</keyword>
<organism evidence="2 3">
    <name type="scientific">Muraenolepis orangiensis</name>
    <name type="common">Patagonian moray cod</name>
    <dbReference type="NCBI Taxonomy" id="630683"/>
    <lineage>
        <taxon>Eukaryota</taxon>
        <taxon>Metazoa</taxon>
        <taxon>Chordata</taxon>
        <taxon>Craniata</taxon>
        <taxon>Vertebrata</taxon>
        <taxon>Euteleostomi</taxon>
        <taxon>Actinopterygii</taxon>
        <taxon>Neopterygii</taxon>
        <taxon>Teleostei</taxon>
        <taxon>Neoteleostei</taxon>
        <taxon>Acanthomorphata</taxon>
        <taxon>Zeiogadaria</taxon>
        <taxon>Gadariae</taxon>
        <taxon>Gadiformes</taxon>
        <taxon>Muraenolepidoidei</taxon>
        <taxon>Muraenolepididae</taxon>
        <taxon>Muraenolepis</taxon>
    </lineage>
</organism>
<feature type="compositionally biased region" description="Polar residues" evidence="1">
    <location>
        <begin position="282"/>
        <end position="298"/>
    </location>
</feature>
<comment type="caution">
    <text evidence="2">The sequence shown here is derived from an EMBL/GenBank/DDBJ whole genome shotgun (WGS) entry which is preliminary data.</text>
</comment>
<reference evidence="2" key="1">
    <citation type="submission" date="2022-07" db="EMBL/GenBank/DDBJ databases">
        <title>Chromosome-level genome of Muraenolepis orangiensis.</title>
        <authorList>
            <person name="Kim J."/>
        </authorList>
    </citation>
    <scope>NUCLEOTIDE SEQUENCE</scope>
    <source>
        <strain evidence="2">KU_S4_2022</strain>
        <tissue evidence="2">Muscle</tissue>
    </source>
</reference>
<dbReference type="AlphaFoldDB" id="A0A9Q0IL16"/>
<feature type="compositionally biased region" description="Polar residues" evidence="1">
    <location>
        <begin position="83"/>
        <end position="112"/>
    </location>
</feature>
<evidence type="ECO:0000313" key="3">
    <source>
        <dbReference type="Proteomes" id="UP001148018"/>
    </source>
</evidence>
<feature type="compositionally biased region" description="Low complexity" evidence="1">
    <location>
        <begin position="197"/>
        <end position="208"/>
    </location>
</feature>
<name>A0A9Q0IL16_9TELE</name>
<feature type="compositionally biased region" description="Basic residues" evidence="1">
    <location>
        <begin position="62"/>
        <end position="71"/>
    </location>
</feature>
<feature type="region of interest" description="Disordered" evidence="1">
    <location>
        <begin position="142"/>
        <end position="349"/>
    </location>
</feature>
<dbReference type="EMBL" id="JANIIK010000044">
    <property type="protein sequence ID" value="KAJ3604542.1"/>
    <property type="molecule type" value="Genomic_DNA"/>
</dbReference>
<feature type="region of interest" description="Disordered" evidence="1">
    <location>
        <begin position="1"/>
        <end position="130"/>
    </location>
</feature>
<evidence type="ECO:0000256" key="1">
    <source>
        <dbReference type="SAM" id="MobiDB-lite"/>
    </source>
</evidence>
<dbReference type="Proteomes" id="UP001148018">
    <property type="component" value="Unassembled WGS sequence"/>
</dbReference>
<evidence type="ECO:0000313" key="2">
    <source>
        <dbReference type="EMBL" id="KAJ3604542.1"/>
    </source>
</evidence>